<dbReference type="Proteomes" id="UP001500582">
    <property type="component" value="Unassembled WGS sequence"/>
</dbReference>
<dbReference type="Gene3D" id="3.40.50.2020">
    <property type="match status" value="1"/>
</dbReference>
<organism evidence="2 3">
    <name type="scientific">Mucilaginibacter gynuensis</name>
    <dbReference type="NCBI Taxonomy" id="1302236"/>
    <lineage>
        <taxon>Bacteria</taxon>
        <taxon>Pseudomonadati</taxon>
        <taxon>Bacteroidota</taxon>
        <taxon>Sphingobacteriia</taxon>
        <taxon>Sphingobacteriales</taxon>
        <taxon>Sphingobacteriaceae</taxon>
        <taxon>Mucilaginibacter</taxon>
    </lineage>
</organism>
<comment type="caution">
    <text evidence="2">The sequence shown here is derived from an EMBL/GenBank/DDBJ whole genome shotgun (WGS) entry which is preliminary data.</text>
</comment>
<keyword evidence="3" id="KW-1185">Reference proteome</keyword>
<sequence length="202" mass="23210">MENSYFETPNNFIPLPKSNPTMLNLTLLDGQKFQVTIQRLCRQLIENHNDFSGSVLIGIQPRGIYLAKRVAEELRKILPDKTILQGDLDITFYRDDFRRRESQLVPNQTKIDFIIEGKKVIMMDDVLWTGRTIRAAMDAMLAFGRPEKVELLTLVDRRYSRHIPVAADYVGIEVDSIASQKVVVSWKETDGEDKIVLLSEVK</sequence>
<feature type="domain" description="Phosphoribosyltransferase" evidence="1">
    <location>
        <begin position="27"/>
        <end position="187"/>
    </location>
</feature>
<evidence type="ECO:0000259" key="1">
    <source>
        <dbReference type="Pfam" id="PF00156"/>
    </source>
</evidence>
<dbReference type="InterPro" id="IPR000836">
    <property type="entry name" value="PRTase_dom"/>
</dbReference>
<dbReference type="Pfam" id="PF00156">
    <property type="entry name" value="Pribosyltran"/>
    <property type="match status" value="1"/>
</dbReference>
<dbReference type="PANTHER" id="PTHR11608">
    <property type="entry name" value="BIFUNCTIONAL PROTEIN PYRR"/>
    <property type="match status" value="1"/>
</dbReference>
<protein>
    <submittedName>
        <fullName evidence="2">Bifunctional pyr operon transcriptional regulator/uracil phosphoribosyltransferase PyrR</fullName>
    </submittedName>
</protein>
<dbReference type="CDD" id="cd06223">
    <property type="entry name" value="PRTases_typeI"/>
    <property type="match status" value="1"/>
</dbReference>
<accession>A0ABP8HKR1</accession>
<dbReference type="SUPFAM" id="SSF53271">
    <property type="entry name" value="PRTase-like"/>
    <property type="match status" value="1"/>
</dbReference>
<dbReference type="InterPro" id="IPR050137">
    <property type="entry name" value="PyrR_bifunctional"/>
</dbReference>
<dbReference type="GO" id="GO:0016757">
    <property type="term" value="F:glycosyltransferase activity"/>
    <property type="evidence" value="ECO:0007669"/>
    <property type="project" value="UniProtKB-KW"/>
</dbReference>
<evidence type="ECO:0000313" key="2">
    <source>
        <dbReference type="EMBL" id="GAA4340687.1"/>
    </source>
</evidence>
<dbReference type="PANTHER" id="PTHR11608:SF0">
    <property type="entry name" value="BIFUNCTIONAL PROTEIN PYRR"/>
    <property type="match status" value="1"/>
</dbReference>
<dbReference type="NCBIfam" id="NF003549">
    <property type="entry name" value="PRK05205.1-5"/>
    <property type="match status" value="1"/>
</dbReference>
<gene>
    <name evidence="2" type="primary">pyrR</name>
    <name evidence="2" type="ORF">GCM10023149_52330</name>
</gene>
<keyword evidence="2" id="KW-0808">Transferase</keyword>
<proteinExistence type="predicted"/>
<dbReference type="InterPro" id="IPR029057">
    <property type="entry name" value="PRTase-like"/>
</dbReference>
<reference evidence="3" key="1">
    <citation type="journal article" date="2019" name="Int. J. Syst. Evol. Microbiol.">
        <title>The Global Catalogue of Microorganisms (GCM) 10K type strain sequencing project: providing services to taxonomists for standard genome sequencing and annotation.</title>
        <authorList>
            <consortium name="The Broad Institute Genomics Platform"/>
            <consortium name="The Broad Institute Genome Sequencing Center for Infectious Disease"/>
            <person name="Wu L."/>
            <person name="Ma J."/>
        </authorList>
    </citation>
    <scope>NUCLEOTIDE SEQUENCE [LARGE SCALE GENOMIC DNA]</scope>
    <source>
        <strain evidence="3">JCM 17705</strain>
    </source>
</reference>
<keyword evidence="2" id="KW-0328">Glycosyltransferase</keyword>
<name>A0ABP8HKR1_9SPHI</name>
<dbReference type="EMBL" id="BAABFT010000026">
    <property type="protein sequence ID" value="GAA4340687.1"/>
    <property type="molecule type" value="Genomic_DNA"/>
</dbReference>
<evidence type="ECO:0000313" key="3">
    <source>
        <dbReference type="Proteomes" id="UP001500582"/>
    </source>
</evidence>